<feature type="transmembrane region" description="Helical" evidence="7">
    <location>
        <begin position="83"/>
        <end position="108"/>
    </location>
</feature>
<keyword evidence="10" id="KW-1185">Reference proteome</keyword>
<evidence type="ECO:0000313" key="10">
    <source>
        <dbReference type="Proteomes" id="UP000546464"/>
    </source>
</evidence>
<keyword evidence="3" id="KW-0479">Metal-binding</keyword>
<keyword evidence="7" id="KW-1133">Transmembrane helix</keyword>
<protein>
    <submittedName>
        <fullName evidence="9">Cytochrome c oxidase accessory protein CcoG</fullName>
    </submittedName>
</protein>
<evidence type="ECO:0000256" key="4">
    <source>
        <dbReference type="ARBA" id="ARBA00022982"/>
    </source>
</evidence>
<dbReference type="InterPro" id="IPR014116">
    <property type="entry name" value="Cyt_c_oxidase_cbb3_FixG"/>
</dbReference>
<comment type="caution">
    <text evidence="9">The sequence shown here is derived from an EMBL/GenBank/DDBJ whole genome shotgun (WGS) entry which is preliminary data.</text>
</comment>
<keyword evidence="6" id="KW-0411">Iron-sulfur</keyword>
<dbReference type="RefSeq" id="WP_185675756.1">
    <property type="nucleotide sequence ID" value="NZ_JACHVB010000034.1"/>
</dbReference>
<dbReference type="NCBIfam" id="TIGR02745">
    <property type="entry name" value="ccoG_rdxA_fixG"/>
    <property type="match status" value="1"/>
</dbReference>
<sequence>MAKASPVRESVTSINSDGSRNFLRPADVSGKFTLWRRLSGVALILFYILMPWVPINGYPAVFFDIANRRFHLFGYTLAAQDMWMAFFFITGLGFTLFLVTSLFGRLWCGWACPQTVFMEHVYRRIERLLEGDAIKQRKLDKRSWADPGKLIRRGVKYVLFAVVSLLITNIFLAYFVSVPQLWGYILDGPLEHWDSFLFIIVSTILLFLNFTWFREQLCIFICPYGRLQSALIDDDTLVIGYDDKRGEPRGPPKREGVGDCIGCNRCVQVCPTGIDIRQGLQIECIGCANCIDACNTVMDKLGREPGLIRYDSLNGFAGKRHKIIRPRLFAYLALLALGAGVMTFAASHLKPGSVSLVRMVGSPYVVDQNDVRNQFLIRLINKRNSPMSYTLTIESDAPGMSFAGFDQALELAPMEELQRPLVLMQERTAYKGETTVTLHFHGEPGNFELTKEVHFLGPDPRLIAPDPATE</sequence>
<dbReference type="Pfam" id="PF12801">
    <property type="entry name" value="Fer4_5"/>
    <property type="match status" value="1"/>
</dbReference>
<dbReference type="Pfam" id="PF13746">
    <property type="entry name" value="Fer4_18"/>
    <property type="match status" value="1"/>
</dbReference>
<evidence type="ECO:0000256" key="2">
    <source>
        <dbReference type="ARBA" id="ARBA00022485"/>
    </source>
</evidence>
<evidence type="ECO:0000256" key="3">
    <source>
        <dbReference type="ARBA" id="ARBA00022723"/>
    </source>
</evidence>
<dbReference type="Gene3D" id="2.60.40.10">
    <property type="entry name" value="Immunoglobulins"/>
    <property type="match status" value="1"/>
</dbReference>
<feature type="domain" description="4Fe-4S ferredoxin-type" evidence="8">
    <location>
        <begin position="250"/>
        <end position="279"/>
    </location>
</feature>
<dbReference type="EMBL" id="JACHVB010000034">
    <property type="protein sequence ID" value="MBC2594791.1"/>
    <property type="molecule type" value="Genomic_DNA"/>
</dbReference>
<reference evidence="9 10" key="1">
    <citation type="submission" date="2020-07" db="EMBL/GenBank/DDBJ databases">
        <authorList>
            <person name="Feng X."/>
        </authorList>
    </citation>
    <scope>NUCLEOTIDE SEQUENCE [LARGE SCALE GENOMIC DNA]</scope>
    <source>
        <strain evidence="9 10">JCM31066</strain>
    </source>
</reference>
<dbReference type="Proteomes" id="UP000546464">
    <property type="component" value="Unassembled WGS sequence"/>
</dbReference>
<accession>A0A842HHT0</accession>
<dbReference type="PROSITE" id="PS51379">
    <property type="entry name" value="4FE4S_FER_2"/>
    <property type="match status" value="1"/>
</dbReference>
<dbReference type="PROSITE" id="PS00198">
    <property type="entry name" value="4FE4S_FER_1"/>
    <property type="match status" value="1"/>
</dbReference>
<dbReference type="Gene3D" id="3.30.70.20">
    <property type="match status" value="1"/>
</dbReference>
<keyword evidence="4" id="KW-0249">Electron transport</keyword>
<proteinExistence type="predicted"/>
<dbReference type="InterPro" id="IPR013783">
    <property type="entry name" value="Ig-like_fold"/>
</dbReference>
<name>A0A842HHT0_9BACT</name>
<keyword evidence="5" id="KW-0408">Iron</keyword>
<evidence type="ECO:0000256" key="5">
    <source>
        <dbReference type="ARBA" id="ARBA00023004"/>
    </source>
</evidence>
<feature type="transmembrane region" description="Helical" evidence="7">
    <location>
        <begin position="196"/>
        <end position="213"/>
    </location>
</feature>
<evidence type="ECO:0000256" key="1">
    <source>
        <dbReference type="ARBA" id="ARBA00022448"/>
    </source>
</evidence>
<dbReference type="GO" id="GO:0046872">
    <property type="term" value="F:metal ion binding"/>
    <property type="evidence" value="ECO:0007669"/>
    <property type="project" value="UniProtKB-KW"/>
</dbReference>
<evidence type="ECO:0000259" key="8">
    <source>
        <dbReference type="PROSITE" id="PS51379"/>
    </source>
</evidence>
<dbReference type="Pfam" id="PF11614">
    <property type="entry name" value="FixG_C"/>
    <property type="match status" value="1"/>
</dbReference>
<feature type="transmembrane region" description="Helical" evidence="7">
    <location>
        <begin position="41"/>
        <end position="63"/>
    </location>
</feature>
<dbReference type="PANTHER" id="PTHR30176">
    <property type="entry name" value="FERREDOXIN-TYPE PROTEIN NAPH"/>
    <property type="match status" value="1"/>
</dbReference>
<dbReference type="AlphaFoldDB" id="A0A842HHT0"/>
<feature type="transmembrane region" description="Helical" evidence="7">
    <location>
        <begin position="328"/>
        <end position="349"/>
    </location>
</feature>
<keyword evidence="2" id="KW-0004">4Fe-4S</keyword>
<dbReference type="InterPro" id="IPR032879">
    <property type="entry name" value="FixG_C"/>
</dbReference>
<dbReference type="InterPro" id="IPR017896">
    <property type="entry name" value="4Fe4S_Fe-S-bd"/>
</dbReference>
<keyword evidence="7" id="KW-0472">Membrane</keyword>
<gene>
    <name evidence="9" type="primary">ccoG</name>
    <name evidence="9" type="ORF">H5P28_11020</name>
</gene>
<dbReference type="GO" id="GO:0051539">
    <property type="term" value="F:4 iron, 4 sulfur cluster binding"/>
    <property type="evidence" value="ECO:0007669"/>
    <property type="project" value="UniProtKB-KW"/>
</dbReference>
<dbReference type="PANTHER" id="PTHR30176:SF3">
    <property type="entry name" value="FERREDOXIN-TYPE PROTEIN NAPH"/>
    <property type="match status" value="1"/>
</dbReference>
<dbReference type="GO" id="GO:0005886">
    <property type="term" value="C:plasma membrane"/>
    <property type="evidence" value="ECO:0007669"/>
    <property type="project" value="TreeGrafter"/>
</dbReference>
<evidence type="ECO:0000313" key="9">
    <source>
        <dbReference type="EMBL" id="MBC2594791.1"/>
    </source>
</evidence>
<evidence type="ECO:0000256" key="6">
    <source>
        <dbReference type="ARBA" id="ARBA00023014"/>
    </source>
</evidence>
<dbReference type="InterPro" id="IPR051684">
    <property type="entry name" value="Electron_Trans/Redox"/>
</dbReference>
<keyword evidence="1" id="KW-0813">Transport</keyword>
<evidence type="ECO:0000256" key="7">
    <source>
        <dbReference type="SAM" id="Phobius"/>
    </source>
</evidence>
<dbReference type="SUPFAM" id="SSF54862">
    <property type="entry name" value="4Fe-4S ferredoxins"/>
    <property type="match status" value="1"/>
</dbReference>
<keyword evidence="7" id="KW-0812">Transmembrane</keyword>
<organism evidence="9 10">
    <name type="scientific">Ruficoccus amylovorans</name>
    <dbReference type="NCBI Taxonomy" id="1804625"/>
    <lineage>
        <taxon>Bacteria</taxon>
        <taxon>Pseudomonadati</taxon>
        <taxon>Verrucomicrobiota</taxon>
        <taxon>Opitutia</taxon>
        <taxon>Puniceicoccales</taxon>
        <taxon>Cerasicoccaceae</taxon>
        <taxon>Ruficoccus</taxon>
    </lineage>
</organism>
<dbReference type="InterPro" id="IPR017900">
    <property type="entry name" value="4Fe4S_Fe_S_CS"/>
</dbReference>
<feature type="transmembrane region" description="Helical" evidence="7">
    <location>
        <begin position="157"/>
        <end position="176"/>
    </location>
</feature>